<dbReference type="AlphaFoldDB" id="A0A7W7IKZ0"/>
<accession>A0A7W7IKZ0</accession>
<organism evidence="2 3">
    <name type="scientific">Actinomadura livida</name>
    <dbReference type="NCBI Taxonomy" id="79909"/>
    <lineage>
        <taxon>Bacteria</taxon>
        <taxon>Bacillati</taxon>
        <taxon>Actinomycetota</taxon>
        <taxon>Actinomycetes</taxon>
        <taxon>Streptosporangiales</taxon>
        <taxon>Thermomonosporaceae</taxon>
        <taxon>Actinomadura</taxon>
    </lineage>
</organism>
<evidence type="ECO:0000313" key="3">
    <source>
        <dbReference type="Proteomes" id="UP000549343"/>
    </source>
</evidence>
<proteinExistence type="predicted"/>
<dbReference type="EMBL" id="JACHMV010000001">
    <property type="protein sequence ID" value="MBB4779027.1"/>
    <property type="molecule type" value="Genomic_DNA"/>
</dbReference>
<reference evidence="1 4" key="1">
    <citation type="journal article" date="2019" name="Int. J. Syst. Evol. Microbiol.">
        <title>The Global Catalogue of Microorganisms (GCM) 10K type strain sequencing project: providing services to taxonomists for standard genome sequencing and annotation.</title>
        <authorList>
            <consortium name="The Broad Institute Genomics Platform"/>
            <consortium name="The Broad Institute Genome Sequencing Center for Infectious Disease"/>
            <person name="Wu L."/>
            <person name="Ma J."/>
        </authorList>
    </citation>
    <scope>NUCLEOTIDE SEQUENCE [LARGE SCALE GENOMIC DNA]</scope>
    <source>
        <strain evidence="1 4">JCM 10667</strain>
    </source>
</reference>
<dbReference type="Proteomes" id="UP001501427">
    <property type="component" value="Unassembled WGS sequence"/>
</dbReference>
<keyword evidence="4" id="KW-1185">Reference proteome</keyword>
<evidence type="ECO:0000313" key="4">
    <source>
        <dbReference type="Proteomes" id="UP001501427"/>
    </source>
</evidence>
<evidence type="ECO:0000313" key="2">
    <source>
        <dbReference type="EMBL" id="MBB4779027.1"/>
    </source>
</evidence>
<dbReference type="Proteomes" id="UP000549343">
    <property type="component" value="Unassembled WGS sequence"/>
</dbReference>
<gene>
    <name evidence="2" type="ORF">F4557_007445</name>
    <name evidence="1" type="ORF">GCM10009546_42490</name>
</gene>
<sequence length="104" mass="11480">MVEVTLDMDAGPTPLLILQSESWEIHVWAPLKDLSRLSEIREATWPNRRSLQAGICAGTPVFWSLTTDDQATLLIGQDDETWDAALLIPLTTVDAIAALTRQPP</sequence>
<dbReference type="RefSeq" id="WP_184890206.1">
    <property type="nucleotide sequence ID" value="NZ_BAAAHD010000037.1"/>
</dbReference>
<reference evidence="1" key="3">
    <citation type="submission" date="2023-12" db="EMBL/GenBank/DDBJ databases">
        <authorList>
            <person name="Sun Q."/>
            <person name="Inoue M."/>
        </authorList>
    </citation>
    <scope>NUCLEOTIDE SEQUENCE</scope>
    <source>
        <strain evidence="1">JCM 10667</strain>
    </source>
</reference>
<dbReference type="EMBL" id="BAAAHD010000037">
    <property type="protein sequence ID" value="GAA0575404.1"/>
    <property type="molecule type" value="Genomic_DNA"/>
</dbReference>
<name>A0A7W7IKZ0_9ACTN</name>
<reference evidence="2 3" key="2">
    <citation type="submission" date="2020-08" db="EMBL/GenBank/DDBJ databases">
        <title>Sequencing the genomes of 1000 actinobacteria strains.</title>
        <authorList>
            <person name="Klenk H.-P."/>
        </authorList>
    </citation>
    <scope>NUCLEOTIDE SEQUENCE [LARGE SCALE GENOMIC DNA]</scope>
    <source>
        <strain evidence="2 3">DSM 44772</strain>
    </source>
</reference>
<comment type="caution">
    <text evidence="2">The sequence shown here is derived from an EMBL/GenBank/DDBJ whole genome shotgun (WGS) entry which is preliminary data.</text>
</comment>
<protein>
    <submittedName>
        <fullName evidence="2">Uncharacterized protein</fullName>
    </submittedName>
</protein>
<evidence type="ECO:0000313" key="1">
    <source>
        <dbReference type="EMBL" id="GAA0575404.1"/>
    </source>
</evidence>